<dbReference type="PANTHER" id="PTHR32468">
    <property type="entry name" value="CATION/H + ANTIPORTER"/>
    <property type="match status" value="1"/>
</dbReference>
<keyword evidence="10" id="KW-1185">Reference proteome</keyword>
<evidence type="ECO:0000256" key="7">
    <source>
        <dbReference type="SAM" id="Phobius"/>
    </source>
</evidence>
<evidence type="ECO:0000256" key="6">
    <source>
        <dbReference type="ARBA" id="ARBA00023136"/>
    </source>
</evidence>
<keyword evidence="2" id="KW-0813">Transport</keyword>
<dbReference type="Proteomes" id="UP001203297">
    <property type="component" value="Unassembled WGS sequence"/>
</dbReference>
<feature type="transmembrane region" description="Helical" evidence="7">
    <location>
        <begin position="417"/>
        <end position="437"/>
    </location>
</feature>
<dbReference type="InterPro" id="IPR038770">
    <property type="entry name" value="Na+/solute_symporter_sf"/>
</dbReference>
<keyword evidence="3 7" id="KW-0812">Transmembrane</keyword>
<dbReference type="PANTHER" id="PTHR32468:SF0">
    <property type="entry name" value="K(+)_H(+) ANTIPORTER 1"/>
    <property type="match status" value="1"/>
</dbReference>
<sequence>MGQFSQDLNLAFFRRDAPQQAGIFAGLNPATYNVNDPFVLWVIQTVIIICFTQLLSLLFARIRQPRVIAEVIGGVILGPTVMGRIPNFTNTIFPPNSIHLLSLTSTFGLVFFLFIVGVEVDVSLAKRNAKASIAISIAGLAIPLGLGAAVAVPVYHNFVDSSVNYGYFILFVAVAVGITAFPVLCRILIETRLLETTVGVLVLSAGIGNDITGWVLLALTVALVNASTGLTALYVLLTGIGFTFFLLFPVKWAFRWLARRTGSLEKGEPTAFMMTITLILVLISALFTDIIGIHPIFGGFLAGLIIPKDNGFAISVVEKMEDFVGLLLLPQYFTLSGLKTNLGLLDNGITWGYTILICVVAFLAKFIPCSVTAKAFGFTARESGAVGVLMACKGLVELIVLNVGLQAKILDQRVFSMFILQALVLTFITTPLTLLIYPPHVRKALTPSTGAASASDEFMRSKFTVVLDSIEQLPSAMTLTQLLQRPSRRSPLVELTERTSAVLKSQAADALIHHDPVLSVFRTFGRLNHFSMSASLSVIGYDKFPIHVTDYARENGSQVIVIPWPLASSHPTPSYNPFDSLFSKTSGRDDPADSLLRSHFVRRVFANSPSDVALFIDRGLSTDSHSPIYPHLCMHEGVRATIVRLYQSDSDGKESVNTVGDKSAFHYDDTVAFPNTVYSQQGTEVRIQSSAADDLLWDRLTLPNSSSSAEARTALTRISFQSESVARPLHRMLELAGRAASRTSKPLLAVVGRSRRMAVQSRQRELHQLVSECNGSLGSEVAKTFGDVASAFVVAGGGM</sequence>
<feature type="transmembrane region" description="Helical" evidence="7">
    <location>
        <begin position="351"/>
        <end position="373"/>
    </location>
</feature>
<gene>
    <name evidence="9" type="ORF">B0F90DRAFT_1851230</name>
</gene>
<dbReference type="Gene3D" id="1.20.1530.20">
    <property type="match status" value="1"/>
</dbReference>
<feature type="transmembrane region" description="Helical" evidence="7">
    <location>
        <begin position="271"/>
        <end position="297"/>
    </location>
</feature>
<evidence type="ECO:0000313" key="9">
    <source>
        <dbReference type="EMBL" id="KAI0307082.1"/>
    </source>
</evidence>
<reference evidence="9" key="1">
    <citation type="journal article" date="2022" name="New Phytol.">
        <title>Evolutionary transition to the ectomycorrhizal habit in the genomes of a hyperdiverse lineage of mushroom-forming fungi.</title>
        <authorList>
            <person name="Looney B."/>
            <person name="Miyauchi S."/>
            <person name="Morin E."/>
            <person name="Drula E."/>
            <person name="Courty P.E."/>
            <person name="Kohler A."/>
            <person name="Kuo A."/>
            <person name="LaButti K."/>
            <person name="Pangilinan J."/>
            <person name="Lipzen A."/>
            <person name="Riley R."/>
            <person name="Andreopoulos W."/>
            <person name="He G."/>
            <person name="Johnson J."/>
            <person name="Nolan M."/>
            <person name="Tritt A."/>
            <person name="Barry K.W."/>
            <person name="Grigoriev I.V."/>
            <person name="Nagy L.G."/>
            <person name="Hibbett D."/>
            <person name="Henrissat B."/>
            <person name="Matheny P.B."/>
            <person name="Labbe J."/>
            <person name="Martin F.M."/>
        </authorList>
    </citation>
    <scope>NUCLEOTIDE SEQUENCE</scope>
    <source>
        <strain evidence="9">BPL690</strain>
    </source>
</reference>
<keyword evidence="5" id="KW-0406">Ion transport</keyword>
<evidence type="ECO:0000256" key="5">
    <source>
        <dbReference type="ARBA" id="ARBA00023065"/>
    </source>
</evidence>
<dbReference type="InterPro" id="IPR006153">
    <property type="entry name" value="Cation/H_exchanger_TM"/>
</dbReference>
<feature type="transmembrane region" description="Helical" evidence="7">
    <location>
        <begin position="67"/>
        <end position="86"/>
    </location>
</feature>
<organism evidence="9 10">
    <name type="scientific">Multifurca ochricompacta</name>
    <dbReference type="NCBI Taxonomy" id="376703"/>
    <lineage>
        <taxon>Eukaryota</taxon>
        <taxon>Fungi</taxon>
        <taxon>Dikarya</taxon>
        <taxon>Basidiomycota</taxon>
        <taxon>Agaricomycotina</taxon>
        <taxon>Agaricomycetes</taxon>
        <taxon>Russulales</taxon>
        <taxon>Russulaceae</taxon>
        <taxon>Multifurca</taxon>
    </lineage>
</organism>
<feature type="transmembrane region" description="Helical" evidence="7">
    <location>
        <begin position="201"/>
        <end position="224"/>
    </location>
</feature>
<feature type="domain" description="Cation/H+ exchanger transmembrane" evidence="8">
    <location>
        <begin position="52"/>
        <end position="431"/>
    </location>
</feature>
<feature type="transmembrane region" description="Helical" evidence="7">
    <location>
        <begin position="132"/>
        <end position="155"/>
    </location>
</feature>
<name>A0AAD4MB14_9AGAM</name>
<keyword evidence="4 7" id="KW-1133">Transmembrane helix</keyword>
<feature type="transmembrane region" description="Helical" evidence="7">
    <location>
        <begin position="98"/>
        <end position="120"/>
    </location>
</feature>
<evidence type="ECO:0000256" key="3">
    <source>
        <dbReference type="ARBA" id="ARBA00022692"/>
    </source>
</evidence>
<dbReference type="GO" id="GO:0016020">
    <property type="term" value="C:membrane"/>
    <property type="evidence" value="ECO:0007669"/>
    <property type="project" value="UniProtKB-SubCell"/>
</dbReference>
<evidence type="ECO:0000256" key="4">
    <source>
        <dbReference type="ARBA" id="ARBA00022989"/>
    </source>
</evidence>
<protein>
    <submittedName>
        <fullName evidence="9">Cation/H+ exchanger</fullName>
    </submittedName>
</protein>
<dbReference type="GO" id="GO:0015297">
    <property type="term" value="F:antiporter activity"/>
    <property type="evidence" value="ECO:0007669"/>
    <property type="project" value="InterPro"/>
</dbReference>
<keyword evidence="6 7" id="KW-0472">Membrane</keyword>
<evidence type="ECO:0000259" key="8">
    <source>
        <dbReference type="Pfam" id="PF00999"/>
    </source>
</evidence>
<proteinExistence type="predicted"/>
<evidence type="ECO:0000313" key="10">
    <source>
        <dbReference type="Proteomes" id="UP001203297"/>
    </source>
</evidence>
<evidence type="ECO:0000256" key="1">
    <source>
        <dbReference type="ARBA" id="ARBA00004141"/>
    </source>
</evidence>
<comment type="caution">
    <text evidence="9">The sequence shown here is derived from an EMBL/GenBank/DDBJ whole genome shotgun (WGS) entry which is preliminary data.</text>
</comment>
<feature type="transmembrane region" description="Helical" evidence="7">
    <location>
        <begin position="38"/>
        <end position="60"/>
    </location>
</feature>
<comment type="subcellular location">
    <subcellularLocation>
        <location evidence="1">Membrane</location>
        <topology evidence="1">Multi-pass membrane protein</topology>
    </subcellularLocation>
</comment>
<dbReference type="InterPro" id="IPR050794">
    <property type="entry name" value="CPA2_transporter"/>
</dbReference>
<feature type="transmembrane region" description="Helical" evidence="7">
    <location>
        <begin position="230"/>
        <end position="250"/>
    </location>
</feature>
<dbReference type="AlphaFoldDB" id="A0AAD4MB14"/>
<feature type="transmembrane region" description="Helical" evidence="7">
    <location>
        <begin position="167"/>
        <end position="189"/>
    </location>
</feature>
<dbReference type="GO" id="GO:1902600">
    <property type="term" value="P:proton transmembrane transport"/>
    <property type="evidence" value="ECO:0007669"/>
    <property type="project" value="InterPro"/>
</dbReference>
<dbReference type="Pfam" id="PF00999">
    <property type="entry name" value="Na_H_Exchanger"/>
    <property type="match status" value="1"/>
</dbReference>
<evidence type="ECO:0000256" key="2">
    <source>
        <dbReference type="ARBA" id="ARBA00022448"/>
    </source>
</evidence>
<accession>A0AAD4MB14</accession>
<dbReference type="EMBL" id="WTXG01000002">
    <property type="protein sequence ID" value="KAI0307082.1"/>
    <property type="molecule type" value="Genomic_DNA"/>
</dbReference>